<keyword evidence="2" id="KW-1185">Reference proteome</keyword>
<reference evidence="1" key="1">
    <citation type="journal article" date="2025" name="Int. J. Syst. Evol. Microbiol.">
        <title>Inconstantimicrobium mannanitabidum sp. nov., a novel member of the family Clostridiaceae isolated from anoxic soil under the treatment of reductive soil disinfestation.</title>
        <authorList>
            <person name="Ueki A."/>
            <person name="Tonouchi A."/>
            <person name="Honma S."/>
            <person name="Kaku N."/>
            <person name="Ueki K."/>
        </authorList>
    </citation>
    <scope>NUCLEOTIDE SEQUENCE</scope>
    <source>
        <strain evidence="1">TW13</strain>
    </source>
</reference>
<protein>
    <submittedName>
        <fullName evidence="1">Uncharacterized protein</fullName>
    </submittedName>
</protein>
<gene>
    <name evidence="1" type="ORF">rsdtw13_03610</name>
</gene>
<proteinExistence type="predicted"/>
<name>A0ACB5R7D6_9CLOT</name>
<sequence>MIDDSKVYDIYDKFGVEDNVVIIEQFTKIISDNETSNIVKSKAYCGMGDLIIFFDPFSREDGGYGYYKKALEYDPNNLVARIGICIVFDAYPEPYSEIVPEKEYLENLAILLDKFYEIDESNKKNVIQLMKSFVQNRLESI</sequence>
<organism evidence="1 2">
    <name type="scientific">Inconstantimicrobium mannanitabidum</name>
    <dbReference type="NCBI Taxonomy" id="1604901"/>
    <lineage>
        <taxon>Bacteria</taxon>
        <taxon>Bacillati</taxon>
        <taxon>Bacillota</taxon>
        <taxon>Clostridia</taxon>
        <taxon>Eubacteriales</taxon>
        <taxon>Clostridiaceae</taxon>
        <taxon>Inconstantimicrobium</taxon>
    </lineage>
</organism>
<dbReference type="Proteomes" id="UP001058074">
    <property type="component" value="Unassembled WGS sequence"/>
</dbReference>
<dbReference type="EMBL" id="BROD01000001">
    <property type="protein sequence ID" value="GKX65103.1"/>
    <property type="molecule type" value="Genomic_DNA"/>
</dbReference>
<evidence type="ECO:0000313" key="1">
    <source>
        <dbReference type="EMBL" id="GKX65103.1"/>
    </source>
</evidence>
<comment type="caution">
    <text evidence="1">The sequence shown here is derived from an EMBL/GenBank/DDBJ whole genome shotgun (WGS) entry which is preliminary data.</text>
</comment>
<accession>A0ACB5R7D6</accession>
<evidence type="ECO:0000313" key="2">
    <source>
        <dbReference type="Proteomes" id="UP001058074"/>
    </source>
</evidence>